<dbReference type="RefSeq" id="XP_007674874.1">
    <property type="nucleotide sequence ID" value="XM_007676684.1"/>
</dbReference>
<evidence type="ECO:0000313" key="9">
    <source>
        <dbReference type="Proteomes" id="UP000011761"/>
    </source>
</evidence>
<comment type="subcellular location">
    <subcellularLocation>
        <location evidence="2">Cytoplasm</location>
    </subcellularLocation>
    <subcellularLocation>
        <location evidence="1">Nucleus</location>
    </subcellularLocation>
</comment>
<dbReference type="InterPro" id="IPR001623">
    <property type="entry name" value="DnaJ_domain"/>
</dbReference>
<evidence type="ECO:0000256" key="2">
    <source>
        <dbReference type="ARBA" id="ARBA00004496"/>
    </source>
</evidence>
<dbReference type="InterPro" id="IPR052094">
    <property type="entry name" value="Pre-mRNA-splicing_ERAD"/>
</dbReference>
<feature type="compositionally biased region" description="Polar residues" evidence="6">
    <location>
        <begin position="174"/>
        <end position="190"/>
    </location>
</feature>
<dbReference type="PROSITE" id="PS00636">
    <property type="entry name" value="DNAJ_1"/>
    <property type="match status" value="1"/>
</dbReference>
<sequence>MASDDLKSIAISSKTPDLYDLLSLSPSSVESEIRRAYRKTALKYHPDKVGASDTAALDKFHLLQIAYDILSDPPLRELYNNARRAREEKQLREAAYDDRRRQLKEDLERRERAGLKRKRDATGTDVVGIASEEDEFERECKRIAADGARRRKEMEARLRREAAELEEEERREVAQTSRAEQAPNSGTQQPAAPLSKDDDQDRSITFRYPSISSTSQLDREAVISLWSCFGPIQDCITRAKDLRPPNSTSKQKRPYITVLLVYASRDGAQAAASHFAQKLAENAEVWGVFENVVWTGRARNEAEPARNEPKKTGESAPPFQSQLPKLGTFKGTLGSSGAASLDKNTITRMKNAQRRRDEERAKREAAAATAV</sequence>
<dbReference type="OrthoDB" id="376357at2759"/>
<dbReference type="Proteomes" id="UP000011761">
    <property type="component" value="Unassembled WGS sequence"/>
</dbReference>
<dbReference type="CDD" id="cd06257">
    <property type="entry name" value="DnaJ"/>
    <property type="match status" value="1"/>
</dbReference>
<feature type="domain" description="J" evidence="7">
    <location>
        <begin position="17"/>
        <end position="83"/>
    </location>
</feature>
<evidence type="ECO:0000259" key="7">
    <source>
        <dbReference type="PROSITE" id="PS50076"/>
    </source>
</evidence>
<evidence type="ECO:0000256" key="5">
    <source>
        <dbReference type="ARBA" id="ARBA00023242"/>
    </source>
</evidence>
<accession>M2LU45</accession>
<dbReference type="AlphaFoldDB" id="M2LU45"/>
<keyword evidence="5" id="KW-0539">Nucleus</keyword>
<dbReference type="Gene3D" id="1.10.287.110">
    <property type="entry name" value="DnaJ domain"/>
    <property type="match status" value="1"/>
</dbReference>
<evidence type="ECO:0000256" key="6">
    <source>
        <dbReference type="SAM" id="MobiDB-lite"/>
    </source>
</evidence>
<dbReference type="EMBL" id="KB445553">
    <property type="protein sequence ID" value="EMC98057.1"/>
    <property type="molecule type" value="Genomic_DNA"/>
</dbReference>
<evidence type="ECO:0000256" key="4">
    <source>
        <dbReference type="ARBA" id="ARBA00023186"/>
    </source>
</evidence>
<feature type="region of interest" description="Disordered" evidence="6">
    <location>
        <begin position="161"/>
        <end position="201"/>
    </location>
</feature>
<dbReference type="KEGG" id="bcom:BAUCODRAFT_411876"/>
<dbReference type="PRINTS" id="PR00625">
    <property type="entry name" value="JDOMAIN"/>
</dbReference>
<organism evidence="8 9">
    <name type="scientific">Baudoinia panamericana (strain UAMH 10762)</name>
    <name type="common">Angels' share fungus</name>
    <name type="synonym">Baudoinia compniacensis (strain UAMH 10762)</name>
    <dbReference type="NCBI Taxonomy" id="717646"/>
    <lineage>
        <taxon>Eukaryota</taxon>
        <taxon>Fungi</taxon>
        <taxon>Dikarya</taxon>
        <taxon>Ascomycota</taxon>
        <taxon>Pezizomycotina</taxon>
        <taxon>Dothideomycetes</taxon>
        <taxon>Dothideomycetidae</taxon>
        <taxon>Mycosphaerellales</taxon>
        <taxon>Teratosphaeriaceae</taxon>
        <taxon>Baudoinia</taxon>
    </lineage>
</organism>
<dbReference type="PROSITE" id="PS50076">
    <property type="entry name" value="DNAJ_2"/>
    <property type="match status" value="1"/>
</dbReference>
<dbReference type="Pfam" id="PF00226">
    <property type="entry name" value="DnaJ"/>
    <property type="match status" value="1"/>
</dbReference>
<feature type="compositionally biased region" description="Basic and acidic residues" evidence="6">
    <location>
        <begin position="300"/>
        <end position="313"/>
    </location>
</feature>
<keyword evidence="4" id="KW-0143">Chaperone</keyword>
<reference evidence="8 9" key="1">
    <citation type="journal article" date="2012" name="PLoS Pathog.">
        <title>Diverse lifestyles and strategies of plant pathogenesis encoded in the genomes of eighteen Dothideomycetes fungi.</title>
        <authorList>
            <person name="Ohm R.A."/>
            <person name="Feau N."/>
            <person name="Henrissat B."/>
            <person name="Schoch C.L."/>
            <person name="Horwitz B.A."/>
            <person name="Barry K.W."/>
            <person name="Condon B.J."/>
            <person name="Copeland A.C."/>
            <person name="Dhillon B."/>
            <person name="Glaser F."/>
            <person name="Hesse C.N."/>
            <person name="Kosti I."/>
            <person name="LaButti K."/>
            <person name="Lindquist E.A."/>
            <person name="Lucas S."/>
            <person name="Salamov A.A."/>
            <person name="Bradshaw R.E."/>
            <person name="Ciuffetti L."/>
            <person name="Hamelin R.C."/>
            <person name="Kema G.H.J."/>
            <person name="Lawrence C."/>
            <person name="Scott J.A."/>
            <person name="Spatafora J.W."/>
            <person name="Turgeon B.G."/>
            <person name="de Wit P.J.G.M."/>
            <person name="Zhong S."/>
            <person name="Goodwin S.B."/>
            <person name="Grigoriev I.V."/>
        </authorList>
    </citation>
    <scope>NUCLEOTIDE SEQUENCE [LARGE SCALE GENOMIC DNA]</scope>
    <source>
        <strain evidence="8 9">UAMH 10762</strain>
    </source>
</reference>
<dbReference type="GO" id="GO:0005681">
    <property type="term" value="C:spliceosomal complex"/>
    <property type="evidence" value="ECO:0007669"/>
    <property type="project" value="TreeGrafter"/>
</dbReference>
<gene>
    <name evidence="8" type="ORF">BAUCODRAFT_411876</name>
</gene>
<proteinExistence type="predicted"/>
<feature type="compositionally biased region" description="Polar residues" evidence="6">
    <location>
        <begin position="333"/>
        <end position="350"/>
    </location>
</feature>
<dbReference type="HOGENOM" id="CLU_045732_3_1_1"/>
<feature type="compositionally biased region" description="Basic and acidic residues" evidence="6">
    <location>
        <begin position="354"/>
        <end position="365"/>
    </location>
</feature>
<dbReference type="GO" id="GO:0005737">
    <property type="term" value="C:cytoplasm"/>
    <property type="evidence" value="ECO:0007669"/>
    <property type="project" value="UniProtKB-SubCell"/>
</dbReference>
<feature type="compositionally biased region" description="Basic and acidic residues" evidence="6">
    <location>
        <begin position="161"/>
        <end position="173"/>
    </location>
</feature>
<dbReference type="STRING" id="717646.M2LU45"/>
<dbReference type="GeneID" id="19114079"/>
<dbReference type="PANTHER" id="PTHR44313">
    <property type="entry name" value="DNAJ HOMOLOG SUBFAMILY C MEMBER 17"/>
    <property type="match status" value="1"/>
</dbReference>
<dbReference type="SUPFAM" id="SSF46565">
    <property type="entry name" value="Chaperone J-domain"/>
    <property type="match status" value="1"/>
</dbReference>
<keyword evidence="3" id="KW-0963">Cytoplasm</keyword>
<dbReference type="InterPro" id="IPR018253">
    <property type="entry name" value="DnaJ_domain_CS"/>
</dbReference>
<dbReference type="SMART" id="SM00271">
    <property type="entry name" value="DnaJ"/>
    <property type="match status" value="1"/>
</dbReference>
<dbReference type="OMA" id="HFLQIAY"/>
<dbReference type="eggNOG" id="KOG0691">
    <property type="taxonomic scope" value="Eukaryota"/>
</dbReference>
<dbReference type="PANTHER" id="PTHR44313:SF1">
    <property type="entry name" value="DNAJ HOMOLOG SUBFAMILY C MEMBER 17"/>
    <property type="match status" value="1"/>
</dbReference>
<protein>
    <recommendedName>
        <fullName evidence="7">J domain-containing protein</fullName>
    </recommendedName>
</protein>
<evidence type="ECO:0000313" key="8">
    <source>
        <dbReference type="EMBL" id="EMC98057.1"/>
    </source>
</evidence>
<name>M2LU45_BAUPA</name>
<evidence type="ECO:0000256" key="1">
    <source>
        <dbReference type="ARBA" id="ARBA00004123"/>
    </source>
</evidence>
<dbReference type="InterPro" id="IPR036869">
    <property type="entry name" value="J_dom_sf"/>
</dbReference>
<feature type="region of interest" description="Disordered" evidence="6">
    <location>
        <begin position="300"/>
        <end position="371"/>
    </location>
</feature>
<keyword evidence="9" id="KW-1185">Reference proteome</keyword>
<evidence type="ECO:0000256" key="3">
    <source>
        <dbReference type="ARBA" id="ARBA00022490"/>
    </source>
</evidence>
<dbReference type="GO" id="GO:0000390">
    <property type="term" value="P:spliceosomal complex disassembly"/>
    <property type="evidence" value="ECO:0007669"/>
    <property type="project" value="TreeGrafter"/>
</dbReference>